<proteinExistence type="predicted"/>
<organism evidence="2 3">
    <name type="scientific">Protopolystoma xenopodis</name>
    <dbReference type="NCBI Taxonomy" id="117903"/>
    <lineage>
        <taxon>Eukaryota</taxon>
        <taxon>Metazoa</taxon>
        <taxon>Spiralia</taxon>
        <taxon>Lophotrochozoa</taxon>
        <taxon>Platyhelminthes</taxon>
        <taxon>Monogenea</taxon>
        <taxon>Polyopisthocotylea</taxon>
        <taxon>Polystomatidea</taxon>
        <taxon>Polystomatidae</taxon>
        <taxon>Protopolystoma</taxon>
    </lineage>
</organism>
<sequence length="380" mass="43022">MEEKRQKSNTTKEKSGVTLSDLKSAERTRPTDNPQTVESARLTPKGYNLISGKSQLEELLKPINYQDHNSDVNSDIIGPPPSFSKLRIASPTNKKGFSEDPALSSSQYTDFIAQLNLLRDQLARERIHVEQALGASLDAEEPEVYDPRLGEFPSKAGGTWGEWSDDDHTIVEMDKAKASRIFDSAVKSKSKSLRALASLSASNINQDANSSRDHPSANLDLIEKERNKFIRREQKTRDLEMQQREYLDAQDTYLAQINDELIKGSGKKSHHPRQNEIFSQIESDSKFVDLDSSMEFEDPRKKIQRDKTRIRPKKLSLSELEIVNSRRLALLGEGKRQESNRDNFDFSTGNETETDTSDPELVLNKFLSYQRDGKVIGSDD</sequence>
<dbReference type="EMBL" id="CAAALY010050527">
    <property type="protein sequence ID" value="VEL21285.1"/>
    <property type="molecule type" value="Genomic_DNA"/>
</dbReference>
<gene>
    <name evidence="2" type="ORF">PXEA_LOCUS14725</name>
</gene>
<feature type="region of interest" description="Disordered" evidence="1">
    <location>
        <begin position="333"/>
        <end position="360"/>
    </location>
</feature>
<accession>A0A3S5CHB3</accession>
<keyword evidence="3" id="KW-1185">Reference proteome</keyword>
<reference evidence="2" key="1">
    <citation type="submission" date="2018-11" db="EMBL/GenBank/DDBJ databases">
        <authorList>
            <consortium name="Pathogen Informatics"/>
        </authorList>
    </citation>
    <scope>NUCLEOTIDE SEQUENCE</scope>
</reference>
<dbReference type="AlphaFoldDB" id="A0A3S5CHB3"/>
<evidence type="ECO:0000256" key="1">
    <source>
        <dbReference type="SAM" id="MobiDB-lite"/>
    </source>
</evidence>
<feature type="region of interest" description="Disordered" evidence="1">
    <location>
        <begin position="1"/>
        <end position="46"/>
    </location>
</feature>
<evidence type="ECO:0000313" key="2">
    <source>
        <dbReference type="EMBL" id="VEL21285.1"/>
    </source>
</evidence>
<name>A0A3S5CHB3_9PLAT</name>
<dbReference type="Proteomes" id="UP000784294">
    <property type="component" value="Unassembled WGS sequence"/>
</dbReference>
<comment type="caution">
    <text evidence="2">The sequence shown here is derived from an EMBL/GenBank/DDBJ whole genome shotgun (WGS) entry which is preliminary data.</text>
</comment>
<protein>
    <submittedName>
        <fullName evidence="2">Uncharacterized protein</fullName>
    </submittedName>
</protein>
<feature type="compositionally biased region" description="Basic and acidic residues" evidence="1">
    <location>
        <begin position="333"/>
        <end position="344"/>
    </location>
</feature>
<feature type="compositionally biased region" description="Basic and acidic residues" evidence="1">
    <location>
        <begin position="1"/>
        <end position="15"/>
    </location>
</feature>
<evidence type="ECO:0000313" key="3">
    <source>
        <dbReference type="Proteomes" id="UP000784294"/>
    </source>
</evidence>